<dbReference type="InterPro" id="IPR036055">
    <property type="entry name" value="LDL_receptor-like_sf"/>
</dbReference>
<sequence>MKPVIICFIFTLFIQFADFFDVSIHINGSERIVRRVDEDLNLYCSVTLQTTSSIHFSMDWKIPASVSASRITVQEDYNQINLRVHKLQETDKGDYICIASKEHFEIIRKNVTVIVRQKKGICPDNHFRCTYVGHCIPARYLCDGYNDCLDASDESPSECGFDPCEGKIRCNDGRCLDRQLCCDPYVESSCPTSHLLPCCMRFIHSMYNHIHPSVEQQRRYDSDLGFLQSTIYTVIGCAVAFVFIVTIMVIAVCRVHMKRSAMTTHPTSRIASVTPNMGAIDQRRVFDDGGFGDPFVYDPTSPSNNPANLLVTYNIRNGIQFVGRLVKPPSYSEIVQEATMPEGPPPPYPSSDNLQQRSPDDQQEISENDELSSLQYPTINSSFASVLRPNIIVNRMGSQTGKFEQGSESPHSPTSWDWDSCLDFAKENFENNSLKRIQSYVDQCVDFLPNEMPSISSSCSSQSVPTSGDGDDNGGDGSRKRNLSQNDISNTADNDYDCDYGKENMEISENEERNTSDLGDVNVLGCMLSSWNTTIGHNFTIGSCSALEESFQFAEKNKDVLPLMQERLKNYWLQMKNQHLENAPTVDISQCPMADTKDESGTIVKIDFKHRTVLLDGALGSGKTVFVRQHGLNWAKGNQDELNNFILLFVFDPHNFKGSIRESCIEQASVNNEEKSLIWKIIQNNQKQVYIIIDDFDLLTESASKEMQDLLDGIILPGSHVLATCKARKNTELNTDFHKHYSMSLFTKNHIDQFFHIVGDDIKTKVYQMLHVDCRDMLCYPLFLHRLCEIAKTNPELRVNQNITNVYKVLISSVMSQKGLDVDFHNILTEFGDVCCRFGCTSQFYKEAVKRLNGIEAKLGLQLLVESDQDAKSTGEMCHQANQRSFTFFAMALYLSKLTDKSSFGSELQNTLSNHPDVNELFYRFFIGLIPDKIDHVFHFLPRGLTQSWNLNLINIFGEAGVFNDDNGTQFVVKMPNWIQLNIKPAYSWRDNDGFSLLQPIAVVNTDLNPKLAFSPHVLTTKFKHYLISLFELERCPITFIDLDLLCENQNQKCPSDFVLDFLTGIKNFKKVTRVRVTCKRITSVICDVIAQLFLHVKHVEISIKPSKSCDSGFINLHSLLRDLHNPKMESLDICIESSLPKHVLARSDIQKLCDLLKKCENFSELSLKPVRSESQIFDAILKLKLQKVVISYWTSKNDSYSKKKKNIPTKSLSEASLPLLANANLVLQMASKAAIKYLDVSGLLINTKLDSAFRLISSSQMKCLRMVDFPFGMVPCVDLSLLAPENRCWDLLDFSGWKIKMVDQNKGRCGSIKCLVAHRCDCQNVLEFVDKFKVEKVVCDDEHLDFSKINKCPLGLDLDVGSHESDDYCCNLRKLKVKCYNSKQISTQIGHFANFFSNLVKLKLMFYCEEFDLELGVWEKIKQLERIEVVHLVFNAWSKVVLENIQKGLELKVDTIKLTFDVKKLEKYDFDLFNDLFDPIHHQLTNNSVKVIKVSHKSFNYDEFLNVLEKWERERKLVLSLKLIKKNSKTCMTTIQLTL</sequence>
<dbReference type="InterPro" id="IPR002172">
    <property type="entry name" value="LDrepeatLR_classA_rpt"/>
</dbReference>
<dbReference type="PROSITE" id="PS01209">
    <property type="entry name" value="LDLRA_1"/>
    <property type="match status" value="1"/>
</dbReference>
<dbReference type="EnsemblMetazoa" id="SMAR012036-RA">
    <property type="protein sequence ID" value="SMAR012036-PA"/>
    <property type="gene ID" value="SMAR012036"/>
</dbReference>
<proteinExistence type="predicted"/>
<dbReference type="InterPro" id="IPR023415">
    <property type="entry name" value="LDLR_class-A_CS"/>
</dbReference>
<keyword evidence="9" id="KW-1185">Reference proteome</keyword>
<dbReference type="SMART" id="SM00409">
    <property type="entry name" value="IG"/>
    <property type="match status" value="1"/>
</dbReference>
<feature type="signal peptide" evidence="5">
    <location>
        <begin position="1"/>
        <end position="19"/>
    </location>
</feature>
<dbReference type="SUPFAM" id="SSF48726">
    <property type="entry name" value="Immunoglobulin"/>
    <property type="match status" value="1"/>
</dbReference>
<keyword evidence="4" id="KW-0812">Transmembrane</keyword>
<evidence type="ECO:0000259" key="7">
    <source>
        <dbReference type="PROSITE" id="PS50837"/>
    </source>
</evidence>
<dbReference type="PANTHER" id="PTHR46844:SF1">
    <property type="entry name" value="SLR5058 PROTEIN"/>
    <property type="match status" value="1"/>
</dbReference>
<feature type="region of interest" description="Disordered" evidence="3">
    <location>
        <begin position="455"/>
        <end position="501"/>
    </location>
</feature>
<dbReference type="InterPro" id="IPR013783">
    <property type="entry name" value="Ig-like_fold"/>
</dbReference>
<evidence type="ECO:0000256" key="2">
    <source>
        <dbReference type="PROSITE-ProRule" id="PRU00124"/>
    </source>
</evidence>
<protein>
    <recommendedName>
        <fullName evidence="10">Ig-like domain-containing protein</fullName>
    </recommendedName>
</protein>
<reference evidence="8" key="2">
    <citation type="submission" date="2015-02" db="UniProtKB">
        <authorList>
            <consortium name="EnsemblMetazoa"/>
        </authorList>
    </citation>
    <scope>IDENTIFICATION</scope>
</reference>
<feature type="transmembrane region" description="Helical" evidence="4">
    <location>
        <begin position="231"/>
        <end position="253"/>
    </location>
</feature>
<dbReference type="eggNOG" id="KOG1215">
    <property type="taxonomic scope" value="Eukaryota"/>
</dbReference>
<dbReference type="CDD" id="cd00112">
    <property type="entry name" value="LDLa"/>
    <property type="match status" value="1"/>
</dbReference>
<feature type="region of interest" description="Disordered" evidence="3">
    <location>
        <begin position="337"/>
        <end position="374"/>
    </location>
</feature>
<dbReference type="HOGENOM" id="CLU_246843_0_0_1"/>
<accession>T1JE00</accession>
<feature type="compositionally biased region" description="Acidic residues" evidence="3">
    <location>
        <begin position="361"/>
        <end position="370"/>
    </location>
</feature>
<dbReference type="Gene3D" id="4.10.400.10">
    <property type="entry name" value="Low-density Lipoprotein Receptor"/>
    <property type="match status" value="1"/>
</dbReference>
<evidence type="ECO:0000313" key="8">
    <source>
        <dbReference type="EnsemblMetazoa" id="SMAR012036-PA"/>
    </source>
</evidence>
<dbReference type="InterPro" id="IPR036179">
    <property type="entry name" value="Ig-like_dom_sf"/>
</dbReference>
<name>T1JE00_STRMM</name>
<dbReference type="Proteomes" id="UP000014500">
    <property type="component" value="Unassembled WGS sequence"/>
</dbReference>
<dbReference type="STRING" id="126957.T1JE00"/>
<reference evidence="9" key="1">
    <citation type="submission" date="2011-05" db="EMBL/GenBank/DDBJ databases">
        <authorList>
            <person name="Richards S.R."/>
            <person name="Qu J."/>
            <person name="Jiang H."/>
            <person name="Jhangiani S.N."/>
            <person name="Agravi P."/>
            <person name="Goodspeed R."/>
            <person name="Gross S."/>
            <person name="Mandapat C."/>
            <person name="Jackson L."/>
            <person name="Mathew T."/>
            <person name="Pu L."/>
            <person name="Thornton R."/>
            <person name="Saada N."/>
            <person name="Wilczek-Boney K.B."/>
            <person name="Lee S."/>
            <person name="Kovar C."/>
            <person name="Wu Y."/>
            <person name="Scherer S.E."/>
            <person name="Worley K.C."/>
            <person name="Muzny D.M."/>
            <person name="Gibbs R."/>
        </authorList>
    </citation>
    <scope>NUCLEOTIDE SEQUENCE</scope>
    <source>
        <strain evidence="9">Brora</strain>
    </source>
</reference>
<dbReference type="Pfam" id="PF05729">
    <property type="entry name" value="NACHT"/>
    <property type="match status" value="1"/>
</dbReference>
<dbReference type="EMBL" id="JH432114">
    <property type="status" value="NOT_ANNOTATED_CDS"/>
    <property type="molecule type" value="Genomic_DNA"/>
</dbReference>
<keyword evidence="4" id="KW-1133">Transmembrane helix</keyword>
<dbReference type="Gene3D" id="2.60.40.10">
    <property type="entry name" value="Immunoglobulins"/>
    <property type="match status" value="1"/>
</dbReference>
<dbReference type="InterPro" id="IPR007110">
    <property type="entry name" value="Ig-like_dom"/>
</dbReference>
<dbReference type="PANTHER" id="PTHR46844">
    <property type="entry name" value="SLR5058 PROTEIN"/>
    <property type="match status" value="1"/>
</dbReference>
<dbReference type="FunFam" id="4.10.400.10:FF:000005">
    <property type="entry name" value="low-density lipoprotein receptor-related protein 1B"/>
    <property type="match status" value="1"/>
</dbReference>
<feature type="domain" description="NACHT" evidence="7">
    <location>
        <begin position="611"/>
        <end position="726"/>
    </location>
</feature>
<feature type="compositionally biased region" description="Low complexity" evidence="3">
    <location>
        <begin position="455"/>
        <end position="468"/>
    </location>
</feature>
<dbReference type="PROSITE" id="PS50068">
    <property type="entry name" value="LDLRA_2"/>
    <property type="match status" value="1"/>
</dbReference>
<evidence type="ECO:0000256" key="5">
    <source>
        <dbReference type="SAM" id="SignalP"/>
    </source>
</evidence>
<feature type="chain" id="PRO_5004590520" description="Ig-like domain-containing protein" evidence="5">
    <location>
        <begin position="20"/>
        <end position="1540"/>
    </location>
</feature>
<comment type="caution">
    <text evidence="2">Lacks conserved residue(s) required for the propagation of feature annotation.</text>
</comment>
<evidence type="ECO:0000256" key="1">
    <source>
        <dbReference type="ARBA" id="ARBA00023157"/>
    </source>
</evidence>
<keyword evidence="1" id="KW-1015">Disulfide bond</keyword>
<dbReference type="SUPFAM" id="SSF57424">
    <property type="entry name" value="LDL receptor-like module"/>
    <property type="match status" value="1"/>
</dbReference>
<keyword evidence="5" id="KW-0732">Signal</keyword>
<evidence type="ECO:0000256" key="4">
    <source>
        <dbReference type="SAM" id="Phobius"/>
    </source>
</evidence>
<organism evidence="8 9">
    <name type="scientific">Strigamia maritima</name>
    <name type="common">European centipede</name>
    <name type="synonym">Geophilus maritimus</name>
    <dbReference type="NCBI Taxonomy" id="126957"/>
    <lineage>
        <taxon>Eukaryota</taxon>
        <taxon>Metazoa</taxon>
        <taxon>Ecdysozoa</taxon>
        <taxon>Arthropoda</taxon>
        <taxon>Myriapoda</taxon>
        <taxon>Chilopoda</taxon>
        <taxon>Pleurostigmophora</taxon>
        <taxon>Geophilomorpha</taxon>
        <taxon>Linotaeniidae</taxon>
        <taxon>Strigamia</taxon>
    </lineage>
</organism>
<evidence type="ECO:0000259" key="6">
    <source>
        <dbReference type="PROSITE" id="PS50835"/>
    </source>
</evidence>
<dbReference type="InterPro" id="IPR007111">
    <property type="entry name" value="NACHT_NTPase"/>
</dbReference>
<dbReference type="InterPro" id="IPR003599">
    <property type="entry name" value="Ig_sub"/>
</dbReference>
<dbReference type="Pfam" id="PF00057">
    <property type="entry name" value="Ldl_recept_a"/>
    <property type="match status" value="1"/>
</dbReference>
<dbReference type="SUPFAM" id="SSF52540">
    <property type="entry name" value="P-loop containing nucleoside triphosphate hydrolases"/>
    <property type="match status" value="1"/>
</dbReference>
<evidence type="ECO:0000256" key="3">
    <source>
        <dbReference type="SAM" id="MobiDB-lite"/>
    </source>
</evidence>
<feature type="domain" description="Ig-like" evidence="6">
    <location>
        <begin position="3"/>
        <end position="112"/>
    </location>
</feature>
<dbReference type="PROSITE" id="PS50835">
    <property type="entry name" value="IG_LIKE"/>
    <property type="match status" value="1"/>
</dbReference>
<keyword evidence="4" id="KW-0472">Membrane</keyword>
<dbReference type="Gene3D" id="3.40.50.300">
    <property type="entry name" value="P-loop containing nucleotide triphosphate hydrolases"/>
    <property type="match status" value="1"/>
</dbReference>
<feature type="compositionally biased region" description="Polar residues" evidence="3">
    <location>
        <begin position="483"/>
        <end position="493"/>
    </location>
</feature>
<dbReference type="PROSITE" id="PS50837">
    <property type="entry name" value="NACHT"/>
    <property type="match status" value="1"/>
</dbReference>
<evidence type="ECO:0008006" key="10">
    <source>
        <dbReference type="Google" id="ProtNLM"/>
    </source>
</evidence>
<dbReference type="InterPro" id="IPR027417">
    <property type="entry name" value="P-loop_NTPase"/>
</dbReference>
<evidence type="ECO:0000313" key="9">
    <source>
        <dbReference type="Proteomes" id="UP000014500"/>
    </source>
</evidence>
<dbReference type="SMART" id="SM00192">
    <property type="entry name" value="LDLa"/>
    <property type="match status" value="1"/>
</dbReference>